<feature type="chain" id="PRO_5026736775" evidence="1">
    <location>
        <begin position="31"/>
        <end position="365"/>
    </location>
</feature>
<evidence type="ECO:0000313" key="2">
    <source>
        <dbReference type="EMBL" id="NBI28076.1"/>
    </source>
</evidence>
<keyword evidence="1" id="KW-0732">Signal</keyword>
<dbReference type="EMBL" id="SIJB01000009">
    <property type="protein sequence ID" value="NBI28076.1"/>
    <property type="molecule type" value="Genomic_DNA"/>
</dbReference>
<name>A0A6N9PYX0_9BACL</name>
<dbReference type="Gene3D" id="3.40.630.40">
    <property type="entry name" value="Zn-dependent exopeptidases"/>
    <property type="match status" value="1"/>
</dbReference>
<evidence type="ECO:0000313" key="3">
    <source>
        <dbReference type="Proteomes" id="UP000448943"/>
    </source>
</evidence>
<keyword evidence="3" id="KW-1185">Reference proteome</keyword>
<gene>
    <name evidence="2" type="ORF">ERL59_03765</name>
</gene>
<feature type="signal peptide" evidence="1">
    <location>
        <begin position="1"/>
        <end position="30"/>
    </location>
</feature>
<dbReference type="AlphaFoldDB" id="A0A6N9PYX0"/>
<evidence type="ECO:0000256" key="1">
    <source>
        <dbReference type="SAM" id="SignalP"/>
    </source>
</evidence>
<dbReference type="Proteomes" id="UP000448943">
    <property type="component" value="Unassembled WGS sequence"/>
</dbReference>
<sequence>MLKMTKKTVSFSAFVVVIFAILLFPSDSFADTNYVPSKYNGVKVYLSPANHSPDKIGCDNFSESNNASANAHEAAKDLKAMGYMVRVGSGSPVANANSSNSWGADYHIPIHSNATSWDCGGSNPSRGGTWIMYDQGDSASYNFATKIEAVMDGRSPGTNDKVLTDTVASGFTYHEFGATYATDAYIETAFHTYGPDKDWMLNHSTVGYYISLGIHDGIGAPNCKFDTCIVLSSKKANELNIMKAVAPIVERKEISFNVKTHGEKFRELEDDITNLIKNEDSIFSSISKRKLLNGVSIDKEGTVVIDFKNFNMPSPSTYQMKQIYDDLYSIIFNYPQVKEVYVQFDGSFTKWSDWLEIVQEPITRK</sequence>
<comment type="caution">
    <text evidence="2">The sequence shown here is derived from an EMBL/GenBank/DDBJ whole genome shotgun (WGS) entry which is preliminary data.</text>
</comment>
<organism evidence="2 3">
    <name type="scientific">Chengkuizengella marina</name>
    <dbReference type="NCBI Taxonomy" id="2507566"/>
    <lineage>
        <taxon>Bacteria</taxon>
        <taxon>Bacillati</taxon>
        <taxon>Bacillota</taxon>
        <taxon>Bacilli</taxon>
        <taxon>Bacillales</taxon>
        <taxon>Paenibacillaceae</taxon>
        <taxon>Chengkuizengella</taxon>
    </lineage>
</organism>
<proteinExistence type="predicted"/>
<protein>
    <submittedName>
        <fullName evidence="2">Uncharacterized protein</fullName>
    </submittedName>
</protein>
<reference evidence="2 3" key="1">
    <citation type="submission" date="2019-01" db="EMBL/GenBank/DDBJ databases">
        <title>Chengkuizengella sp. nov., isolated from deep-sea sediment of East Pacific Ocean.</title>
        <authorList>
            <person name="Yang J."/>
            <person name="Lai Q."/>
            <person name="Shao Z."/>
        </authorList>
    </citation>
    <scope>NUCLEOTIDE SEQUENCE [LARGE SCALE GENOMIC DNA]</scope>
    <source>
        <strain evidence="2 3">YPA3-1-1</strain>
    </source>
</reference>
<dbReference type="RefSeq" id="WP_160644682.1">
    <property type="nucleotide sequence ID" value="NZ_SIJB01000009.1"/>
</dbReference>
<accession>A0A6N9PYX0</accession>
<dbReference type="SUPFAM" id="SSF53187">
    <property type="entry name" value="Zn-dependent exopeptidases"/>
    <property type="match status" value="1"/>
</dbReference>
<dbReference type="OrthoDB" id="2761436at2"/>